<evidence type="ECO:0000313" key="4">
    <source>
        <dbReference type="Proteomes" id="UP001176940"/>
    </source>
</evidence>
<evidence type="ECO:0000256" key="2">
    <source>
        <dbReference type="SAM" id="MobiDB-lite"/>
    </source>
</evidence>
<feature type="region of interest" description="Disordered" evidence="2">
    <location>
        <begin position="16"/>
        <end position="35"/>
    </location>
</feature>
<proteinExistence type="predicted"/>
<evidence type="ECO:0000313" key="3">
    <source>
        <dbReference type="EMBL" id="CAJ0933391.1"/>
    </source>
</evidence>
<dbReference type="EMBL" id="CAUEEQ010009439">
    <property type="protein sequence ID" value="CAJ0933391.1"/>
    <property type="molecule type" value="Genomic_DNA"/>
</dbReference>
<reference evidence="3" key="1">
    <citation type="submission" date="2023-07" db="EMBL/GenBank/DDBJ databases">
        <authorList>
            <person name="Stuckert A."/>
        </authorList>
    </citation>
    <scope>NUCLEOTIDE SEQUENCE</scope>
</reference>
<keyword evidence="1" id="KW-0175">Coiled coil</keyword>
<feature type="coiled-coil region" evidence="1">
    <location>
        <begin position="281"/>
        <end position="371"/>
    </location>
</feature>
<organism evidence="3 4">
    <name type="scientific">Ranitomeya imitator</name>
    <name type="common">mimic poison frog</name>
    <dbReference type="NCBI Taxonomy" id="111125"/>
    <lineage>
        <taxon>Eukaryota</taxon>
        <taxon>Metazoa</taxon>
        <taxon>Chordata</taxon>
        <taxon>Craniata</taxon>
        <taxon>Vertebrata</taxon>
        <taxon>Euteleostomi</taxon>
        <taxon>Amphibia</taxon>
        <taxon>Batrachia</taxon>
        <taxon>Anura</taxon>
        <taxon>Neobatrachia</taxon>
        <taxon>Hyloidea</taxon>
        <taxon>Dendrobatidae</taxon>
        <taxon>Dendrobatinae</taxon>
        <taxon>Ranitomeya</taxon>
    </lineage>
</organism>
<keyword evidence="4" id="KW-1185">Reference proteome</keyword>
<evidence type="ECO:0000256" key="1">
    <source>
        <dbReference type="SAM" id="Coils"/>
    </source>
</evidence>
<sequence length="399" mass="45542">MTAQIARCVFTTTPLRHQRKAEEEPAMSPRPPDLTSLIDRRKRRLCNRAGKSESLPSVAGIGMGIQDVRSMSIVPVTKTPKTSPSLSERRNLGRVLSARRSSERCWEGMNGASAPHAGGTALTVALSPARHTDNIRVRYVFYTDPLTLMDPCAPTNTDMSPCFPNGHTVRESVSPVSSNEETLFLSKLEALEKEILSLKSSLKDKEELVTGLNETIKTKTAQFTRDIEHEVSDHKTTRQTLGESQRIVREKEQLLQESILHYDKVIRERQDQHEEMMAKFKEQSQRDVNARDERISKLKQQISELFKDKSWEHQKQIEELQKELKRLAEEAQECKKCQLLMSALEDGRLQLKLKNRTIEELQSICQRFQQQLQEQGTVYCTLHGKQLRNRSGKTAAVPR</sequence>
<gene>
    <name evidence="3" type="ORF">RIMI_LOCUS5503064</name>
</gene>
<name>A0ABN9L554_9NEOB</name>
<accession>A0ABN9L554</accession>
<protein>
    <submittedName>
        <fullName evidence="3">Uncharacterized protein</fullName>
    </submittedName>
</protein>
<comment type="caution">
    <text evidence="3">The sequence shown here is derived from an EMBL/GenBank/DDBJ whole genome shotgun (WGS) entry which is preliminary data.</text>
</comment>
<dbReference type="Proteomes" id="UP001176940">
    <property type="component" value="Unassembled WGS sequence"/>
</dbReference>